<protein>
    <submittedName>
        <fullName evidence="2">Uncharacterized protein</fullName>
    </submittedName>
</protein>
<evidence type="ECO:0000256" key="1">
    <source>
        <dbReference type="SAM" id="MobiDB-lite"/>
    </source>
</evidence>
<comment type="caution">
    <text evidence="2">The sequence shown here is derived from an EMBL/GenBank/DDBJ whole genome shotgun (WGS) entry which is preliminary data.</text>
</comment>
<feature type="region of interest" description="Disordered" evidence="1">
    <location>
        <begin position="1"/>
        <end position="21"/>
    </location>
</feature>
<dbReference type="Proteomes" id="UP000281406">
    <property type="component" value="Unassembled WGS sequence"/>
</dbReference>
<accession>A0A3N0YW99</accession>
<sequence length="63" mass="7305">MEFIKEEETEDIEEQTGTGSGVTSEFFNLNLSVCENANCLNIWVHSSEAVRTRRERKIERQRG</sequence>
<proteinExistence type="predicted"/>
<gene>
    <name evidence="2" type="ORF">DPX16_1707</name>
</gene>
<dbReference type="AlphaFoldDB" id="A0A3N0YW99"/>
<dbReference type="EMBL" id="RJVU01023556">
    <property type="protein sequence ID" value="ROL49998.1"/>
    <property type="molecule type" value="Genomic_DNA"/>
</dbReference>
<keyword evidence="3" id="KW-1185">Reference proteome</keyword>
<name>A0A3N0YW99_ANAGA</name>
<organism evidence="2 3">
    <name type="scientific">Anabarilius grahami</name>
    <name type="common">Kanglang fish</name>
    <name type="synonym">Barilius grahami</name>
    <dbReference type="NCBI Taxonomy" id="495550"/>
    <lineage>
        <taxon>Eukaryota</taxon>
        <taxon>Metazoa</taxon>
        <taxon>Chordata</taxon>
        <taxon>Craniata</taxon>
        <taxon>Vertebrata</taxon>
        <taxon>Euteleostomi</taxon>
        <taxon>Actinopterygii</taxon>
        <taxon>Neopterygii</taxon>
        <taxon>Teleostei</taxon>
        <taxon>Ostariophysi</taxon>
        <taxon>Cypriniformes</taxon>
        <taxon>Xenocyprididae</taxon>
        <taxon>Xenocypridinae</taxon>
        <taxon>Xenocypridinae incertae sedis</taxon>
        <taxon>Anabarilius</taxon>
    </lineage>
</organism>
<evidence type="ECO:0000313" key="3">
    <source>
        <dbReference type="Proteomes" id="UP000281406"/>
    </source>
</evidence>
<reference evidence="2 3" key="1">
    <citation type="submission" date="2018-10" db="EMBL/GenBank/DDBJ databases">
        <title>Genome assembly for a Yunnan-Guizhou Plateau 3E fish, Anabarilius grahami (Regan), and its evolutionary and genetic applications.</title>
        <authorList>
            <person name="Jiang W."/>
        </authorList>
    </citation>
    <scope>NUCLEOTIDE SEQUENCE [LARGE SCALE GENOMIC DNA]</scope>
    <source>
        <strain evidence="2">AG-KIZ</strain>
        <tissue evidence="2">Muscle</tissue>
    </source>
</reference>
<evidence type="ECO:0000313" key="2">
    <source>
        <dbReference type="EMBL" id="ROL49998.1"/>
    </source>
</evidence>